<organism evidence="2 3">
    <name type="scientific">Marasmius crinis-equi</name>
    <dbReference type="NCBI Taxonomy" id="585013"/>
    <lineage>
        <taxon>Eukaryota</taxon>
        <taxon>Fungi</taxon>
        <taxon>Dikarya</taxon>
        <taxon>Basidiomycota</taxon>
        <taxon>Agaricomycotina</taxon>
        <taxon>Agaricomycetes</taxon>
        <taxon>Agaricomycetidae</taxon>
        <taxon>Agaricales</taxon>
        <taxon>Marasmiineae</taxon>
        <taxon>Marasmiaceae</taxon>
        <taxon>Marasmius</taxon>
    </lineage>
</organism>
<name>A0ABR3F2K1_9AGAR</name>
<protein>
    <submittedName>
        <fullName evidence="2">Uncharacterized protein</fullName>
    </submittedName>
</protein>
<evidence type="ECO:0000256" key="1">
    <source>
        <dbReference type="SAM" id="MobiDB-lite"/>
    </source>
</evidence>
<dbReference type="EMBL" id="JBAHYK010001122">
    <property type="protein sequence ID" value="KAL0569423.1"/>
    <property type="molecule type" value="Genomic_DNA"/>
</dbReference>
<reference evidence="2 3" key="1">
    <citation type="submission" date="2024-02" db="EMBL/GenBank/DDBJ databases">
        <title>A draft genome for the cacao thread blight pathogen Marasmius crinis-equi.</title>
        <authorList>
            <person name="Cohen S.P."/>
            <person name="Baruah I.K."/>
            <person name="Amoako-Attah I."/>
            <person name="Bukari Y."/>
            <person name="Meinhardt L.W."/>
            <person name="Bailey B.A."/>
        </authorList>
    </citation>
    <scope>NUCLEOTIDE SEQUENCE [LARGE SCALE GENOMIC DNA]</scope>
    <source>
        <strain evidence="2 3">GH-76</strain>
    </source>
</reference>
<comment type="caution">
    <text evidence="2">The sequence shown here is derived from an EMBL/GenBank/DDBJ whole genome shotgun (WGS) entry which is preliminary data.</text>
</comment>
<evidence type="ECO:0000313" key="3">
    <source>
        <dbReference type="Proteomes" id="UP001465976"/>
    </source>
</evidence>
<keyword evidence="3" id="KW-1185">Reference proteome</keyword>
<gene>
    <name evidence="2" type="ORF">V5O48_012540</name>
</gene>
<feature type="region of interest" description="Disordered" evidence="1">
    <location>
        <begin position="1"/>
        <end position="22"/>
    </location>
</feature>
<accession>A0ABR3F2K1</accession>
<proteinExistence type="predicted"/>
<feature type="compositionally biased region" description="Basic residues" evidence="1">
    <location>
        <begin position="1"/>
        <end position="13"/>
    </location>
</feature>
<dbReference type="Proteomes" id="UP001465976">
    <property type="component" value="Unassembled WGS sequence"/>
</dbReference>
<sequence length="241" mass="28359">MPAPRIHKSKKARQKADQQKFRAYYERNRNSILAKKRTKYNQHKNSERQVQKAVREERRRSAWEIRAGAEHSSSQDTITHLRQLEKQINEEFQDSGSRYFNRLFHEYLAWAQSNPRPSDSPLETPVKVFNSMVDTVAKIGNAILNEYGTWGMPWKECRRLTMRIRVILQCTDDLEVARIEGDVEGEGADELERRYSGGRLEFQRELTRQWLDRLTVARYVALLDRTDEAPPPPSLGKPLFW</sequence>
<evidence type="ECO:0000313" key="2">
    <source>
        <dbReference type="EMBL" id="KAL0569423.1"/>
    </source>
</evidence>